<keyword evidence="2" id="KW-1185">Reference proteome</keyword>
<protein>
    <submittedName>
        <fullName evidence="1">Uncharacterized protein</fullName>
    </submittedName>
</protein>
<evidence type="ECO:0000313" key="2">
    <source>
        <dbReference type="Proteomes" id="UP000001312"/>
    </source>
</evidence>
<evidence type="ECO:0000313" key="1">
    <source>
        <dbReference type="EMBL" id="EDN98585.1"/>
    </source>
</evidence>
<gene>
    <name evidence="1" type="ORF">SS1G_13444</name>
</gene>
<dbReference type="Proteomes" id="UP000001312">
    <property type="component" value="Unassembled WGS sequence"/>
</dbReference>
<organism evidence="1 2">
    <name type="scientific">Sclerotinia sclerotiorum (strain ATCC 18683 / 1980 / Ss-1)</name>
    <name type="common">White mold</name>
    <name type="synonym">Whetzelinia sclerotiorum</name>
    <dbReference type="NCBI Taxonomy" id="665079"/>
    <lineage>
        <taxon>Eukaryota</taxon>
        <taxon>Fungi</taxon>
        <taxon>Dikarya</taxon>
        <taxon>Ascomycota</taxon>
        <taxon>Pezizomycotina</taxon>
        <taxon>Leotiomycetes</taxon>
        <taxon>Helotiales</taxon>
        <taxon>Sclerotiniaceae</taxon>
        <taxon>Sclerotinia</taxon>
    </lineage>
</organism>
<dbReference type="HOGENOM" id="CLU_3015597_0_0_1"/>
<dbReference type="AlphaFoldDB" id="A7F764"/>
<dbReference type="GeneID" id="5481710"/>
<name>A7F764_SCLS1</name>
<dbReference type="KEGG" id="ssl:SS1G_13444"/>
<sequence>MPIFDLTDDPKNLIVKAESKAKYRRRYAAKESYIVVPGAVHTVVTESSDASIFPRL</sequence>
<proteinExistence type="predicted"/>
<accession>A7F764</accession>
<reference evidence="2" key="1">
    <citation type="journal article" date="2011" name="PLoS Genet.">
        <title>Genomic analysis of the necrotrophic fungal pathogens Sclerotinia sclerotiorum and Botrytis cinerea.</title>
        <authorList>
            <person name="Amselem J."/>
            <person name="Cuomo C.A."/>
            <person name="van Kan J.A."/>
            <person name="Viaud M."/>
            <person name="Benito E.P."/>
            <person name="Couloux A."/>
            <person name="Coutinho P.M."/>
            <person name="de Vries R.P."/>
            <person name="Dyer P.S."/>
            <person name="Fillinger S."/>
            <person name="Fournier E."/>
            <person name="Gout L."/>
            <person name="Hahn M."/>
            <person name="Kohn L."/>
            <person name="Lapalu N."/>
            <person name="Plummer K.M."/>
            <person name="Pradier J.M."/>
            <person name="Quevillon E."/>
            <person name="Sharon A."/>
            <person name="Simon A."/>
            <person name="ten Have A."/>
            <person name="Tudzynski B."/>
            <person name="Tudzynski P."/>
            <person name="Wincker P."/>
            <person name="Andrew M."/>
            <person name="Anthouard V."/>
            <person name="Beever R.E."/>
            <person name="Beffa R."/>
            <person name="Benoit I."/>
            <person name="Bouzid O."/>
            <person name="Brault B."/>
            <person name="Chen Z."/>
            <person name="Choquer M."/>
            <person name="Collemare J."/>
            <person name="Cotton P."/>
            <person name="Danchin E.G."/>
            <person name="Da Silva C."/>
            <person name="Gautier A."/>
            <person name="Giraud C."/>
            <person name="Giraud T."/>
            <person name="Gonzalez C."/>
            <person name="Grossetete S."/>
            <person name="Guldener U."/>
            <person name="Henrissat B."/>
            <person name="Howlett B.J."/>
            <person name="Kodira C."/>
            <person name="Kretschmer M."/>
            <person name="Lappartient A."/>
            <person name="Leroch M."/>
            <person name="Levis C."/>
            <person name="Mauceli E."/>
            <person name="Neuveglise C."/>
            <person name="Oeser B."/>
            <person name="Pearson M."/>
            <person name="Poulain J."/>
            <person name="Poussereau N."/>
            <person name="Quesneville H."/>
            <person name="Rascle C."/>
            <person name="Schumacher J."/>
            <person name="Segurens B."/>
            <person name="Sexton A."/>
            <person name="Silva E."/>
            <person name="Sirven C."/>
            <person name="Soanes D.M."/>
            <person name="Talbot N.J."/>
            <person name="Templeton M."/>
            <person name="Yandava C."/>
            <person name="Yarden O."/>
            <person name="Zeng Q."/>
            <person name="Rollins J.A."/>
            <person name="Lebrun M.H."/>
            <person name="Dickman M."/>
        </authorList>
    </citation>
    <scope>NUCLEOTIDE SEQUENCE [LARGE SCALE GENOMIC DNA]</scope>
    <source>
        <strain evidence="2">ATCC 18683 / 1980 / Ss-1</strain>
    </source>
</reference>
<dbReference type="RefSeq" id="XP_001585560.1">
    <property type="nucleotide sequence ID" value="XM_001585510.1"/>
</dbReference>
<dbReference type="InParanoid" id="A7F764"/>
<dbReference type="EMBL" id="CH476645">
    <property type="protein sequence ID" value="EDN98585.1"/>
    <property type="molecule type" value="Genomic_DNA"/>
</dbReference>